<dbReference type="Proteomes" id="UP001529510">
    <property type="component" value="Unassembled WGS sequence"/>
</dbReference>
<dbReference type="SUPFAM" id="SSF52540">
    <property type="entry name" value="P-loop containing nucleoside triphosphate hydrolases"/>
    <property type="match status" value="1"/>
</dbReference>
<gene>
    <name evidence="4" type="ORF">M9458_003130</name>
</gene>
<feature type="domain" description="DNA2/NAM7 helicase helicase" evidence="3">
    <location>
        <begin position="4"/>
        <end position="50"/>
    </location>
</feature>
<dbReference type="GO" id="GO:0005737">
    <property type="term" value="C:cytoplasm"/>
    <property type="evidence" value="ECO:0007669"/>
    <property type="project" value="UniProtKB-SubCell"/>
</dbReference>
<keyword evidence="5" id="KW-1185">Reference proteome</keyword>
<accession>A0ABD0RN37</accession>
<dbReference type="Pfam" id="PF13086">
    <property type="entry name" value="AAA_11"/>
    <property type="match status" value="1"/>
</dbReference>
<evidence type="ECO:0000256" key="1">
    <source>
        <dbReference type="ARBA" id="ARBA00004496"/>
    </source>
</evidence>
<proteinExistence type="predicted"/>
<dbReference type="InterPro" id="IPR041677">
    <property type="entry name" value="DNA2/NAM7_AAA_11"/>
</dbReference>
<comment type="caution">
    <text evidence="4">The sequence shown here is derived from an EMBL/GenBank/DDBJ whole genome shotgun (WGS) entry which is preliminary data.</text>
</comment>
<dbReference type="Gene3D" id="3.40.50.300">
    <property type="entry name" value="P-loop containing nucleotide triphosphate hydrolases"/>
    <property type="match status" value="1"/>
</dbReference>
<keyword evidence="2" id="KW-0963">Cytoplasm</keyword>
<dbReference type="AlphaFoldDB" id="A0ABD0RN37"/>
<dbReference type="PANTHER" id="PTHR45418">
    <property type="entry name" value="CANCER/TESTIS ANTIGEN 55"/>
    <property type="match status" value="1"/>
</dbReference>
<dbReference type="InterPro" id="IPR027417">
    <property type="entry name" value="P-loop_NTPase"/>
</dbReference>
<sequence>VGHFTHVFVDEAGQATEPETLIPLSLLSETSGQIVLAGDPKQLGPVIKSKLAAVFGLGVSLLERLMGTPLYSCSERGYNPLL</sequence>
<name>A0ABD0RN37_CIRMR</name>
<protein>
    <recommendedName>
        <fullName evidence="3">DNA2/NAM7 helicase helicase domain-containing protein</fullName>
    </recommendedName>
</protein>
<reference evidence="4 5" key="1">
    <citation type="submission" date="2024-05" db="EMBL/GenBank/DDBJ databases">
        <title>Genome sequencing and assembly of Indian major carp, Cirrhinus mrigala (Hamilton, 1822).</title>
        <authorList>
            <person name="Mohindra V."/>
            <person name="Chowdhury L.M."/>
            <person name="Lal K."/>
            <person name="Jena J.K."/>
        </authorList>
    </citation>
    <scope>NUCLEOTIDE SEQUENCE [LARGE SCALE GENOMIC DNA]</scope>
    <source>
        <strain evidence="4">CM1030</strain>
        <tissue evidence="4">Blood</tissue>
    </source>
</reference>
<organism evidence="4 5">
    <name type="scientific">Cirrhinus mrigala</name>
    <name type="common">Mrigala</name>
    <dbReference type="NCBI Taxonomy" id="683832"/>
    <lineage>
        <taxon>Eukaryota</taxon>
        <taxon>Metazoa</taxon>
        <taxon>Chordata</taxon>
        <taxon>Craniata</taxon>
        <taxon>Vertebrata</taxon>
        <taxon>Euteleostomi</taxon>
        <taxon>Actinopterygii</taxon>
        <taxon>Neopterygii</taxon>
        <taxon>Teleostei</taxon>
        <taxon>Ostariophysi</taxon>
        <taxon>Cypriniformes</taxon>
        <taxon>Cyprinidae</taxon>
        <taxon>Labeoninae</taxon>
        <taxon>Labeonini</taxon>
        <taxon>Cirrhinus</taxon>
    </lineage>
</organism>
<dbReference type="PANTHER" id="PTHR45418:SF1">
    <property type="entry name" value="CANCER_TESTIS ANTIGEN 55"/>
    <property type="match status" value="1"/>
</dbReference>
<evidence type="ECO:0000313" key="5">
    <source>
        <dbReference type="Proteomes" id="UP001529510"/>
    </source>
</evidence>
<feature type="non-terminal residue" evidence="4">
    <location>
        <position position="82"/>
    </location>
</feature>
<dbReference type="EMBL" id="JAMKFB020000002">
    <property type="protein sequence ID" value="KAL0199943.1"/>
    <property type="molecule type" value="Genomic_DNA"/>
</dbReference>
<evidence type="ECO:0000313" key="4">
    <source>
        <dbReference type="EMBL" id="KAL0199943.1"/>
    </source>
</evidence>
<evidence type="ECO:0000259" key="3">
    <source>
        <dbReference type="Pfam" id="PF13086"/>
    </source>
</evidence>
<comment type="subcellular location">
    <subcellularLocation>
        <location evidence="1">Cytoplasm</location>
    </subcellularLocation>
</comment>
<evidence type="ECO:0000256" key="2">
    <source>
        <dbReference type="ARBA" id="ARBA00022490"/>
    </source>
</evidence>
<feature type="non-terminal residue" evidence="4">
    <location>
        <position position="1"/>
    </location>
</feature>